<dbReference type="GO" id="GO:0000139">
    <property type="term" value="C:Golgi membrane"/>
    <property type="evidence" value="ECO:0007669"/>
    <property type="project" value="TreeGrafter"/>
</dbReference>
<dbReference type="InterPro" id="IPR040096">
    <property type="entry name" value="Ric1"/>
</dbReference>
<evidence type="ECO:0000313" key="6">
    <source>
        <dbReference type="Proteomes" id="UP000469890"/>
    </source>
</evidence>
<dbReference type="GO" id="GO:0034066">
    <property type="term" value="C:Ric1-Rgp1 guanyl-nucleotide exchange factor complex"/>
    <property type="evidence" value="ECO:0007669"/>
    <property type="project" value="InterPro"/>
</dbReference>
<evidence type="ECO:0000313" key="5">
    <source>
        <dbReference type="EMBL" id="KAF1806307.1"/>
    </source>
</evidence>
<evidence type="ECO:0000256" key="3">
    <source>
        <dbReference type="SAM" id="MobiDB-lite"/>
    </source>
</evidence>
<dbReference type="SUPFAM" id="SSF82171">
    <property type="entry name" value="DPP6 N-terminal domain-like"/>
    <property type="match status" value="1"/>
</dbReference>
<comment type="caution">
    <text evidence="5">The sequence shown here is derived from an EMBL/GenBank/DDBJ whole genome shotgun (WGS) entry which is preliminary data.</text>
</comment>
<dbReference type="GO" id="GO:0042147">
    <property type="term" value="P:retrograde transport, endosome to Golgi"/>
    <property type="evidence" value="ECO:0007669"/>
    <property type="project" value="TreeGrafter"/>
</dbReference>
<dbReference type="Proteomes" id="UP000469890">
    <property type="component" value="Unassembled WGS sequence"/>
</dbReference>
<protein>
    <submittedName>
        <fullName evidence="5">RIC1-domain-containing protein</fullName>
    </submittedName>
</protein>
<feature type="compositionally biased region" description="Low complexity" evidence="3">
    <location>
        <begin position="670"/>
        <end position="688"/>
    </location>
</feature>
<accession>A0A8H4BPS1</accession>
<dbReference type="PANTHER" id="PTHR22746">
    <property type="entry name" value="RAB6A-GEF COMPLEX PARTNER PROTEIN 1"/>
    <property type="match status" value="1"/>
</dbReference>
<name>A0A8H4BPS1_MUCCL</name>
<dbReference type="Pfam" id="PF07064">
    <property type="entry name" value="RIC1"/>
    <property type="match status" value="1"/>
</dbReference>
<dbReference type="EMBL" id="JAAECE010000001">
    <property type="protein sequence ID" value="KAF1806307.1"/>
    <property type="molecule type" value="Genomic_DNA"/>
</dbReference>
<evidence type="ECO:0000256" key="1">
    <source>
        <dbReference type="ARBA" id="ARBA00004370"/>
    </source>
</evidence>
<sequence length="991" mass="109980">MEAIWKPDATAIVVHTTNNYMLLYVIISYDQRSFEFNFPNSTHAYVTGPGEGKGPKTMLIKFKLAIRVDAGIACGTSSDDTLIIATKSPAAIQAISWNPQQVSATQTSVLNRLGIMENEKSEQVVRLAYDKTMNISVWLSNEGRAYFVQNNNTLSQERRSSNGSTTLTSPSTPSFEKKIHWTGVCFHNTDTDDVHRATSVAINAKFSLIAIGTDRGVVYVYSASSYTAIPVLSHTLALSSWASQNSSVHPQENAVESLAWTSDGYAVSVGYKTHGLAVWSVYGGLLCASSEMDDVFGGDRLKDTYVKGIQSLFWGPGNHQLYVLSTDKEASKLFTIPFAKSALTSYLHSDNAKRGLLLADDRILLYNNGGDYQENNTTIDPAAVAWTHIQYPALYITDHWPIRYASISSDGKYIAIAGKRGFAHYNAISNRWKLFGNQHQEQSFLVRGGMVWYKNIIIVACESLQYKTYEIRMYSRDSNLDNTYILHTEALSNIPAYMTVCGHFLLVYTSENVLNMYTISVGALPNGNTGKQGGLARLELVRRVSLKGIVARVARVRSISLFHPICGDQLDSLESVISSNILLLVDGKLIILCPKAADDNDYSDLTDGSPPPAFDIHNIHAKAEYYWVGKKSIDNLVTSLWIADGKGLKTFTNLLLPPDFDFSTYNTNVPESEPSTPTTPGLLSSSSSARNVDMGRPFSLGYRIGPEPHSRSSSSAEGSLSDGMDDQCKWRIAHFEKLSDQAIYIPLDFYPLSILLDKGIIVGIEQNISYRDSLGFVLFKMSPKMHLFLHHVLRYLLQRDLEQEAVVFARAYEKFVYFGHALEILLHTVLEEEAGHDLGDAAILPLVIKFLDQFPHALDVIVSCARKTEVALWDHLFSVVGKPKDLFEICLADGRLRTATSYLIILQTMQPLVVGGKDTIRLLQKAMDENDYELCKELVRFLSSIDSTGKTLQEALSMIKSRMESQDPLSPNSNDAQIDKVAQSMRNLSSA</sequence>
<gene>
    <name evidence="5" type="ORF">FB192DRAFT_1349849</name>
</gene>
<feature type="region of interest" description="Disordered" evidence="3">
    <location>
        <begin position="963"/>
        <end position="991"/>
    </location>
</feature>
<feature type="region of interest" description="Disordered" evidence="3">
    <location>
        <begin position="666"/>
        <end position="722"/>
    </location>
</feature>
<organism evidence="5 6">
    <name type="scientific">Mucor circinelloides f. lusitanicus</name>
    <name type="common">Mucor racemosus var. lusitanicus</name>
    <dbReference type="NCBI Taxonomy" id="29924"/>
    <lineage>
        <taxon>Eukaryota</taxon>
        <taxon>Fungi</taxon>
        <taxon>Fungi incertae sedis</taxon>
        <taxon>Mucoromycota</taxon>
        <taxon>Mucoromycotina</taxon>
        <taxon>Mucoromycetes</taxon>
        <taxon>Mucorales</taxon>
        <taxon>Mucorineae</taxon>
        <taxon>Mucoraceae</taxon>
        <taxon>Mucor</taxon>
    </lineage>
</organism>
<dbReference type="Pfam" id="PF25440">
    <property type="entry name" value="Beta-prop_RIC1_2nd"/>
    <property type="match status" value="1"/>
</dbReference>
<evidence type="ECO:0000256" key="2">
    <source>
        <dbReference type="ARBA" id="ARBA00023136"/>
    </source>
</evidence>
<dbReference type="GO" id="GO:0005829">
    <property type="term" value="C:cytosol"/>
    <property type="evidence" value="ECO:0007669"/>
    <property type="project" value="TreeGrafter"/>
</dbReference>
<dbReference type="AlphaFoldDB" id="A0A8H4BPS1"/>
<reference evidence="5 6" key="1">
    <citation type="submission" date="2019-09" db="EMBL/GenBank/DDBJ databases">
        <authorList>
            <consortium name="DOE Joint Genome Institute"/>
            <person name="Mondo S.J."/>
            <person name="Navarro-Mendoza M.I."/>
            <person name="Perez-Arques C."/>
            <person name="Panchal S."/>
            <person name="Nicolas F.E."/>
            <person name="Ganguly P."/>
            <person name="Pangilinan J."/>
            <person name="Grigoriev I."/>
            <person name="Heitman J."/>
            <person name="Sanya K."/>
            <person name="Garre V."/>
        </authorList>
    </citation>
    <scope>NUCLEOTIDE SEQUENCE [LARGE SCALE GENOMIC DNA]</scope>
    <source>
        <strain evidence="5 6">MU402</strain>
    </source>
</reference>
<feature type="compositionally biased region" description="Polar residues" evidence="3">
    <location>
        <begin position="967"/>
        <end position="976"/>
    </location>
</feature>
<keyword evidence="2" id="KW-0472">Membrane</keyword>
<comment type="subcellular location">
    <subcellularLocation>
        <location evidence="1">Membrane</location>
    </subcellularLocation>
</comment>
<evidence type="ECO:0000259" key="4">
    <source>
        <dbReference type="Pfam" id="PF07064"/>
    </source>
</evidence>
<proteinExistence type="predicted"/>
<dbReference type="Gene3D" id="2.130.10.10">
    <property type="entry name" value="YVTN repeat-like/Quinoprotein amine dehydrogenase"/>
    <property type="match status" value="1"/>
</dbReference>
<feature type="compositionally biased region" description="Low complexity" evidence="3">
    <location>
        <begin position="711"/>
        <end position="721"/>
    </location>
</feature>
<dbReference type="GO" id="GO:0006886">
    <property type="term" value="P:intracellular protein transport"/>
    <property type="evidence" value="ECO:0007669"/>
    <property type="project" value="InterPro"/>
</dbReference>
<dbReference type="InterPro" id="IPR009771">
    <property type="entry name" value="RIC1_C"/>
</dbReference>
<feature type="domain" description="RIC1 C-terminal alpha solenoid region" evidence="4">
    <location>
        <begin position="790"/>
        <end position="958"/>
    </location>
</feature>
<dbReference type="PANTHER" id="PTHR22746:SF10">
    <property type="entry name" value="GUANINE NUCLEOTIDE EXCHANGE FACTOR SUBUNIT RIC1"/>
    <property type="match status" value="1"/>
</dbReference>
<dbReference type="InterPro" id="IPR015943">
    <property type="entry name" value="WD40/YVTN_repeat-like_dom_sf"/>
</dbReference>